<dbReference type="InterPro" id="IPR001902">
    <property type="entry name" value="SLC26A/SulP_fam"/>
</dbReference>
<proteinExistence type="predicted"/>
<feature type="domain" description="STAS" evidence="6">
    <location>
        <begin position="501"/>
        <end position="620"/>
    </location>
</feature>
<feature type="transmembrane region" description="Helical" evidence="5">
    <location>
        <begin position="444"/>
        <end position="471"/>
    </location>
</feature>
<dbReference type="InterPro" id="IPR002645">
    <property type="entry name" value="STAS_dom"/>
</dbReference>
<dbReference type="Pfam" id="PF00916">
    <property type="entry name" value="Sulfate_transp"/>
    <property type="match status" value="1"/>
</dbReference>
<keyword evidence="4 5" id="KW-0472">Membrane</keyword>
<protein>
    <recommendedName>
        <fullName evidence="6">STAS domain-containing protein</fullName>
    </recommendedName>
</protein>
<evidence type="ECO:0000313" key="7">
    <source>
        <dbReference type="EMBL" id="CAE2324863.1"/>
    </source>
</evidence>
<reference evidence="7" key="1">
    <citation type="submission" date="2021-01" db="EMBL/GenBank/DDBJ databases">
        <authorList>
            <person name="Corre E."/>
            <person name="Pelletier E."/>
            <person name="Niang G."/>
            <person name="Scheremetjew M."/>
            <person name="Finn R."/>
            <person name="Kale V."/>
            <person name="Holt S."/>
            <person name="Cochrane G."/>
            <person name="Meng A."/>
            <person name="Brown T."/>
            <person name="Cohen L."/>
        </authorList>
    </citation>
    <scope>NUCLEOTIDE SEQUENCE</scope>
    <source>
        <strain evidence="7">CCMP 2712</strain>
    </source>
</reference>
<dbReference type="GO" id="GO:0016020">
    <property type="term" value="C:membrane"/>
    <property type="evidence" value="ECO:0007669"/>
    <property type="project" value="UniProtKB-SubCell"/>
</dbReference>
<name>A0A7S4P6B6_GUITH</name>
<dbReference type="PANTHER" id="PTHR11814">
    <property type="entry name" value="SULFATE TRANSPORTER"/>
    <property type="match status" value="1"/>
</dbReference>
<evidence type="ECO:0000256" key="2">
    <source>
        <dbReference type="ARBA" id="ARBA00022692"/>
    </source>
</evidence>
<dbReference type="EMBL" id="HBKN01037772">
    <property type="protein sequence ID" value="CAE2324863.1"/>
    <property type="molecule type" value="Transcribed_RNA"/>
</dbReference>
<sequence length="642" mass="69805">MTQAHALHLVESSLQSMDSDLLRSSDQLVEDMEKRKQANLTHHSHPPKQQFKWPKKLSDIVLSTTEGPEQLTTAILKNLKPAILVAVLSVSLSVGLGIASGSSPTAGLRTAVWGGIICGIFSSSPYNIVGPAGALSGQLSKYAAQYGSEVLPWIAIGSGLLCAVMLRLGMQKYMLFMPKSVFEGFTVAVALVIGLKQVNYALGLTGLEKHEHFVDSLWESITHLDRAEWGSMVVFFPQVIALYTLTKFYPKIPWMVIIPLSTILLGFAVEQGGWWDLPMLKTEFGKLPNDIISLPQLGALPTIGQNFIGFVSACGSVCLVSVLETLISAKIADIRAEQNELGNFDEAKELGALSLAQLVCGAFAGLPPTGVFVRASVNQLNGSTHKISQFMNAIIVMIITVATMPAFSYLPLASVAALLVVSAVRMVPFHFLHELWLHDKKHLFICIFTAVVGFISDPVEGLLAGTLLAFLNLAMDEHEAPGGVVLELSESLSDDIDLTFLVIKFAGPINYANSDSMVRRGTRISELCKTEIHGAVIDMTYLTEIDLDGVEGIDRLCDTLVRRIKRKNRHAGYQHVRDPMILFASVPSHLRLDLERSRHYRGSVEQGSVLPSSNAAVKFANSIISAKHTAEEKIVGPGEDQV</sequence>
<feature type="transmembrane region" description="Helical" evidence="5">
    <location>
        <begin position="390"/>
        <end position="407"/>
    </location>
</feature>
<organism evidence="7">
    <name type="scientific">Guillardia theta</name>
    <name type="common">Cryptophyte</name>
    <name type="synonym">Cryptomonas phi</name>
    <dbReference type="NCBI Taxonomy" id="55529"/>
    <lineage>
        <taxon>Eukaryota</taxon>
        <taxon>Cryptophyceae</taxon>
        <taxon>Pyrenomonadales</taxon>
        <taxon>Geminigeraceae</taxon>
        <taxon>Guillardia</taxon>
    </lineage>
</organism>
<keyword evidence="2 5" id="KW-0812">Transmembrane</keyword>
<comment type="subcellular location">
    <subcellularLocation>
        <location evidence="1">Membrane</location>
        <topology evidence="1">Multi-pass membrane protein</topology>
    </subcellularLocation>
</comment>
<feature type="transmembrane region" description="Helical" evidence="5">
    <location>
        <begin position="307"/>
        <end position="327"/>
    </location>
</feature>
<gene>
    <name evidence="7" type="ORF">GTHE00462_LOCUS29601</name>
</gene>
<dbReference type="GO" id="GO:0055085">
    <property type="term" value="P:transmembrane transport"/>
    <property type="evidence" value="ECO:0007669"/>
    <property type="project" value="InterPro"/>
</dbReference>
<feature type="transmembrane region" description="Helical" evidence="5">
    <location>
        <begin position="252"/>
        <end position="269"/>
    </location>
</feature>
<dbReference type="InterPro" id="IPR036513">
    <property type="entry name" value="STAS_dom_sf"/>
</dbReference>
<keyword evidence="3 5" id="KW-1133">Transmembrane helix</keyword>
<evidence type="ECO:0000256" key="1">
    <source>
        <dbReference type="ARBA" id="ARBA00004141"/>
    </source>
</evidence>
<dbReference type="InterPro" id="IPR011547">
    <property type="entry name" value="SLC26A/SulP_dom"/>
</dbReference>
<dbReference type="AlphaFoldDB" id="A0A7S4P6B6"/>
<feature type="transmembrane region" description="Helical" evidence="5">
    <location>
        <begin position="81"/>
        <end position="99"/>
    </location>
</feature>
<dbReference type="PROSITE" id="PS50801">
    <property type="entry name" value="STAS"/>
    <property type="match status" value="1"/>
</dbReference>
<accession>A0A7S4P6B6</accession>
<feature type="transmembrane region" description="Helical" evidence="5">
    <location>
        <begin position="150"/>
        <end position="169"/>
    </location>
</feature>
<evidence type="ECO:0000256" key="3">
    <source>
        <dbReference type="ARBA" id="ARBA00022989"/>
    </source>
</evidence>
<evidence type="ECO:0000259" key="6">
    <source>
        <dbReference type="PROSITE" id="PS50801"/>
    </source>
</evidence>
<evidence type="ECO:0000256" key="4">
    <source>
        <dbReference type="ARBA" id="ARBA00023136"/>
    </source>
</evidence>
<dbReference type="Gene3D" id="3.30.750.24">
    <property type="entry name" value="STAS domain"/>
    <property type="match status" value="1"/>
</dbReference>
<feature type="transmembrane region" description="Helical" evidence="5">
    <location>
        <begin position="111"/>
        <end position="130"/>
    </location>
</feature>
<evidence type="ECO:0000256" key="5">
    <source>
        <dbReference type="SAM" id="Phobius"/>
    </source>
</evidence>